<dbReference type="CDD" id="cd03880">
    <property type="entry name" value="M28_QC_like"/>
    <property type="match status" value="1"/>
</dbReference>
<dbReference type="InterPro" id="IPR007484">
    <property type="entry name" value="Peptidase_M28"/>
</dbReference>
<dbReference type="SMR" id="A0A2D1P886"/>
<protein>
    <recommendedName>
        <fullName evidence="5">Glutaminyl-peptide cyclotransferase</fullName>
        <ecNumber evidence="4">2.3.2.5</ecNumber>
    </recommendedName>
</protein>
<keyword evidence="9" id="KW-0862">Zinc</keyword>
<evidence type="ECO:0000256" key="10">
    <source>
        <dbReference type="ARBA" id="ARBA00023157"/>
    </source>
</evidence>
<feature type="signal peptide" evidence="12">
    <location>
        <begin position="1"/>
        <end position="26"/>
    </location>
</feature>
<comment type="catalytic activity">
    <reaction evidence="1">
        <text>N-terminal L-glutaminyl-[peptide] = N-terminal 5-oxo-L-prolyl-[peptide] + NH4(+)</text>
        <dbReference type="Rhea" id="RHEA:23652"/>
        <dbReference type="Rhea" id="RHEA-COMP:11736"/>
        <dbReference type="Rhea" id="RHEA-COMP:11846"/>
        <dbReference type="ChEBI" id="CHEBI:28938"/>
        <dbReference type="ChEBI" id="CHEBI:64722"/>
        <dbReference type="ChEBI" id="CHEBI:87215"/>
        <dbReference type="EC" id="2.3.2.5"/>
    </reaction>
</comment>
<accession>A0A2D1P886</accession>
<evidence type="ECO:0000313" key="14">
    <source>
        <dbReference type="EMBL" id="ATO88036.1"/>
    </source>
</evidence>
<evidence type="ECO:0000256" key="2">
    <source>
        <dbReference type="ARBA" id="ARBA00004613"/>
    </source>
</evidence>
<dbReference type="InterPro" id="IPR040234">
    <property type="entry name" value="QC/QCL"/>
</dbReference>
<comment type="similarity">
    <text evidence="3">Belongs to the glutaminyl-peptide cyclotransferase family.</text>
</comment>
<evidence type="ECO:0000256" key="1">
    <source>
        <dbReference type="ARBA" id="ARBA00000001"/>
    </source>
</evidence>
<keyword evidence="6" id="KW-0964">Secreted</keyword>
<reference evidence="14" key="1">
    <citation type="journal article" date="2018" name="J. Proteome Res.">
        <title>Cone Snail Glutaminyl Cyclase Sequences from Transcriptomic Analysis and Mass Spectrometric Characterization of Two Pyroglutamyl Conotoxins.</title>
        <authorList>
            <person name="Vijayasarathy M."/>
            <person name="Basheer S.M."/>
            <person name="Balaram P."/>
        </authorList>
    </citation>
    <scope>NUCLEOTIDE SEQUENCE</scope>
</reference>
<dbReference type="Pfam" id="PF04389">
    <property type="entry name" value="Peptidase_M28"/>
    <property type="match status" value="1"/>
</dbReference>
<dbReference type="SUPFAM" id="SSF53187">
    <property type="entry name" value="Zn-dependent exopeptidases"/>
    <property type="match status" value="1"/>
</dbReference>
<dbReference type="GO" id="GO:0016603">
    <property type="term" value="F:glutaminyl-peptide cyclotransferase activity"/>
    <property type="evidence" value="ECO:0007669"/>
    <property type="project" value="UniProtKB-EC"/>
</dbReference>
<dbReference type="PANTHER" id="PTHR12283">
    <property type="entry name" value="GLUTAMINYL-PEPTIDE CYCLOTRANSFERASE"/>
    <property type="match status" value="1"/>
</dbReference>
<evidence type="ECO:0000256" key="5">
    <source>
        <dbReference type="ARBA" id="ARBA00016861"/>
    </source>
</evidence>
<dbReference type="GO" id="GO:0008270">
    <property type="term" value="F:zinc ion binding"/>
    <property type="evidence" value="ECO:0007669"/>
    <property type="project" value="TreeGrafter"/>
</dbReference>
<name>A0A2D1P886_CONFG</name>
<evidence type="ECO:0000256" key="6">
    <source>
        <dbReference type="ARBA" id="ARBA00022525"/>
    </source>
</evidence>
<dbReference type="EMBL" id="MF362617">
    <property type="protein sequence ID" value="ATO88036.1"/>
    <property type="molecule type" value="mRNA"/>
</dbReference>
<dbReference type="Gene3D" id="3.40.630.10">
    <property type="entry name" value="Zn peptidases"/>
    <property type="match status" value="1"/>
</dbReference>
<dbReference type="AlphaFoldDB" id="A0A2D1P886"/>
<keyword evidence="10" id="KW-1015">Disulfide bond</keyword>
<feature type="chain" id="PRO_5013837219" description="Glutaminyl-peptide cyclotransferase" evidence="12">
    <location>
        <begin position="27"/>
        <end position="345"/>
    </location>
</feature>
<sequence>MMEKVTTAATYVRLLLLCSAVASNRALQNLGCGSLTSQYTVDNLSNLTVGMSDDGLRKKALPPLLKPRVSGTRGNFNVRNSIIKWMRREGWSVQEDPFIAKTPYGWVRFSNVIATLNPRAARRVVLACHYDSKLILFHGLSFVGATDSAVPCALLMDSAKKLRQVFQEKVADASFQELTLQFIFFDGEEAYVQWSRSDSLYGARHLAQKWASTPDPTAAGLNYLQTIGVFILLDLIGSADTRFANLFNQTAGVYAKLQSIEMCLTENGYLDATANPLPLFTSEQKQGTIEDDHLPFLRRGVPVVHLISTPFPSVWHKLSDNLHALDFQRTENLARILRLFLVDLL</sequence>
<organism evidence="14">
    <name type="scientific">Conus frigidus</name>
    <name type="common">Frigid cone</name>
    <dbReference type="NCBI Taxonomy" id="101755"/>
    <lineage>
        <taxon>Eukaryota</taxon>
        <taxon>Metazoa</taxon>
        <taxon>Spiralia</taxon>
        <taxon>Lophotrochozoa</taxon>
        <taxon>Mollusca</taxon>
        <taxon>Gastropoda</taxon>
        <taxon>Caenogastropoda</taxon>
        <taxon>Neogastropoda</taxon>
        <taxon>Conoidea</taxon>
        <taxon>Conidae</taxon>
        <taxon>Conus</taxon>
        <taxon>Virgiconus</taxon>
    </lineage>
</organism>
<dbReference type="PANTHER" id="PTHR12283:SF6">
    <property type="entry name" value="GLUTAMINYL-PEPTIDE CYCLOTRANSFERASE-RELATED"/>
    <property type="match status" value="1"/>
</dbReference>
<evidence type="ECO:0000256" key="3">
    <source>
        <dbReference type="ARBA" id="ARBA00006014"/>
    </source>
</evidence>
<gene>
    <name evidence="14" type="primary">QC</name>
</gene>
<keyword evidence="11" id="KW-0012">Acyltransferase</keyword>
<dbReference type="InterPro" id="IPR037457">
    <property type="entry name" value="M28_QC"/>
</dbReference>
<evidence type="ECO:0000259" key="13">
    <source>
        <dbReference type="Pfam" id="PF04389"/>
    </source>
</evidence>
<dbReference type="EC" id="2.3.2.5" evidence="4"/>
<evidence type="ECO:0000256" key="11">
    <source>
        <dbReference type="ARBA" id="ARBA00023315"/>
    </source>
</evidence>
<proteinExistence type="evidence at transcript level"/>
<keyword evidence="8" id="KW-0479">Metal-binding</keyword>
<keyword evidence="7" id="KW-0808">Transferase</keyword>
<evidence type="ECO:0000256" key="12">
    <source>
        <dbReference type="SAM" id="SignalP"/>
    </source>
</evidence>
<dbReference type="GO" id="GO:0005576">
    <property type="term" value="C:extracellular region"/>
    <property type="evidence" value="ECO:0007669"/>
    <property type="project" value="UniProtKB-SubCell"/>
</dbReference>
<keyword evidence="12" id="KW-0732">Signal</keyword>
<evidence type="ECO:0000256" key="7">
    <source>
        <dbReference type="ARBA" id="ARBA00022679"/>
    </source>
</evidence>
<evidence type="ECO:0000256" key="8">
    <source>
        <dbReference type="ARBA" id="ARBA00022723"/>
    </source>
</evidence>
<feature type="domain" description="Peptidase M28" evidence="13">
    <location>
        <begin position="111"/>
        <end position="338"/>
    </location>
</feature>
<evidence type="ECO:0000256" key="4">
    <source>
        <dbReference type="ARBA" id="ARBA00012012"/>
    </source>
</evidence>
<dbReference type="BRENDA" id="2.3.2.5">
    <property type="organism ID" value="17558"/>
</dbReference>
<dbReference type="FunFam" id="3.40.630.10:FF:000029">
    <property type="entry name" value="Glutaminyl-peptide cyclotransferase"/>
    <property type="match status" value="1"/>
</dbReference>
<comment type="subcellular location">
    <subcellularLocation>
        <location evidence="2">Secreted</location>
    </subcellularLocation>
</comment>
<evidence type="ECO:0000256" key="9">
    <source>
        <dbReference type="ARBA" id="ARBA00022833"/>
    </source>
</evidence>